<sequence length="346" mass="38540">MNCPSCLQELVGQPTRCPFCQASLQQGRVASVAPPRARDRETAVDLSYRATTLGQEMRHLLDILFAWLGRLIPAPLRRIPHPELWLSVLLPGLGHLSLGWYRLGFLILGTFLGMLYMLVTLALDRFQPDTTRHLFWTGLLLGLVHSHAVQAANQKYPGRPVWPSQVLNVVLILLLVGQVHLLGRLIYGAQYRREVRGIRLQAYGDWFKPHFQGGDFLDVNPVAPGDLERGDFVMIDAHTIDRVLGLEGDELTLRPDAILRNGAPLTGAQKPLVAYEPTLDIPDQVAHTPAARPGQTVQVPPGEAGLLYWGRRLRTIPIASLPGRIDGILHPPERACRFVRGIRQAR</sequence>
<evidence type="ECO:0000256" key="1">
    <source>
        <dbReference type="SAM" id="Phobius"/>
    </source>
</evidence>
<proteinExistence type="predicted"/>
<feature type="transmembrane region" description="Helical" evidence="1">
    <location>
        <begin position="165"/>
        <end position="187"/>
    </location>
</feature>
<reference evidence="2 3" key="1">
    <citation type="submission" date="2018-05" db="EMBL/GenBank/DDBJ databases">
        <title>A metagenomic window into the 2 km-deep terrestrial subsurface aquifer revealed taxonomically and functionally diverse microbial community comprising novel uncultured bacterial lineages.</title>
        <authorList>
            <person name="Kadnikov V.V."/>
            <person name="Mardanov A.V."/>
            <person name="Beletsky A.V."/>
            <person name="Banks D."/>
            <person name="Pimenov N.V."/>
            <person name="Frank Y.A."/>
            <person name="Karnachuk O.V."/>
            <person name="Ravin N.V."/>
        </authorList>
    </citation>
    <scope>NUCLEOTIDE SEQUENCE [LARGE SCALE GENOMIC DNA]</scope>
    <source>
        <strain evidence="2">BY5</strain>
    </source>
</reference>
<name>A0A367ZNH9_9BACT</name>
<gene>
    <name evidence="2" type="ORF">OZSIB_1051</name>
</gene>
<protein>
    <recommendedName>
        <fullName evidence="4">Peptidase S26 domain-containing protein</fullName>
    </recommendedName>
</protein>
<keyword evidence="1" id="KW-0812">Transmembrane</keyword>
<dbReference type="EMBL" id="QOQW01000018">
    <property type="protein sequence ID" value="RCK78901.1"/>
    <property type="molecule type" value="Genomic_DNA"/>
</dbReference>
<dbReference type="Gene3D" id="2.10.109.10">
    <property type="entry name" value="Umud Fragment, subunit A"/>
    <property type="match status" value="1"/>
</dbReference>
<dbReference type="InterPro" id="IPR036286">
    <property type="entry name" value="LexA/Signal_pep-like_sf"/>
</dbReference>
<feature type="transmembrane region" description="Helical" evidence="1">
    <location>
        <begin position="99"/>
        <end position="122"/>
    </location>
</feature>
<comment type="caution">
    <text evidence="2">The sequence shown here is derived from an EMBL/GenBank/DDBJ whole genome shotgun (WGS) entry which is preliminary data.</text>
</comment>
<dbReference type="Proteomes" id="UP000252355">
    <property type="component" value="Unassembled WGS sequence"/>
</dbReference>
<evidence type="ECO:0000313" key="2">
    <source>
        <dbReference type="EMBL" id="RCK78901.1"/>
    </source>
</evidence>
<evidence type="ECO:0008006" key="4">
    <source>
        <dbReference type="Google" id="ProtNLM"/>
    </source>
</evidence>
<keyword evidence="1" id="KW-0472">Membrane</keyword>
<feature type="transmembrane region" description="Helical" evidence="1">
    <location>
        <begin position="134"/>
        <end position="153"/>
    </location>
</feature>
<keyword evidence="1" id="KW-1133">Transmembrane helix</keyword>
<accession>A0A367ZNH9</accession>
<dbReference type="AlphaFoldDB" id="A0A367ZNH9"/>
<dbReference type="SUPFAM" id="SSF51306">
    <property type="entry name" value="LexA/Signal peptidase"/>
    <property type="match status" value="1"/>
</dbReference>
<organism evidence="2 3">
    <name type="scientific">Candidatus Ozemobacter sibiricus</name>
    <dbReference type="NCBI Taxonomy" id="2268124"/>
    <lineage>
        <taxon>Bacteria</taxon>
        <taxon>Candidatus Ozemobacteria</taxon>
        <taxon>Candidatus Ozemobacterales</taxon>
        <taxon>Candidatus Ozemobacteraceae</taxon>
        <taxon>Candidatus Ozemobacter</taxon>
    </lineage>
</organism>
<evidence type="ECO:0000313" key="3">
    <source>
        <dbReference type="Proteomes" id="UP000252355"/>
    </source>
</evidence>